<evidence type="ECO:0000313" key="5">
    <source>
        <dbReference type="Proteomes" id="UP000605990"/>
    </source>
</evidence>
<evidence type="ECO:0000313" key="4">
    <source>
        <dbReference type="EMBL" id="MBC5836175.1"/>
    </source>
</evidence>
<evidence type="ECO:0000256" key="2">
    <source>
        <dbReference type="ARBA" id="ARBA00022801"/>
    </source>
</evidence>
<keyword evidence="2 4" id="KW-0378">Hydrolase</keyword>
<sequence length="366" mass="42508">MVTTNKFKFFISTVFLLLLSLNSFGQAEKNISVFNRLLILNSENELLVVKIENTDTWVTPGLYQTKQTIRQGLDSIASSYGIKIEIPELKGIFLLKRDINGELSNSIRNIYTAKTIDKELKMPKGIDDVKWLPINKALEQITFPHINLQIGQIMNNPDKIWGGSLSQFKENGNWKTKILQEFYVLSEKENNESNLLTKKDEPIKKIDNYTIQWLIVFNPKKEILLMKDKYGWKTPVLRSDENLSLKEGIDSLVRPIGISVHRLKLAGLTTYKYSGLKDNQVVSFRSYYTAKLKDGDIIQPKDEQKEYKWLPIEEALQIIEMQPLKTELNQILKNPKSIWGGSFIMIFEEEKFKTFKQTEPFYELRN</sequence>
<comment type="cofactor">
    <cofactor evidence="1">
        <name>Mg(2+)</name>
        <dbReference type="ChEBI" id="CHEBI:18420"/>
    </cofactor>
</comment>
<dbReference type="RefSeq" id="WP_166131582.1">
    <property type="nucleotide sequence ID" value="NZ_JAANOQ010000012.1"/>
</dbReference>
<proteinExistence type="predicted"/>
<organism evidence="4 5">
    <name type="scientific">Flavobacterium bernardetii</name>
    <dbReference type="NCBI Taxonomy" id="2813823"/>
    <lineage>
        <taxon>Bacteria</taxon>
        <taxon>Pseudomonadati</taxon>
        <taxon>Bacteroidota</taxon>
        <taxon>Flavobacteriia</taxon>
        <taxon>Flavobacteriales</taxon>
        <taxon>Flavobacteriaceae</taxon>
        <taxon>Flavobacterium</taxon>
    </lineage>
</organism>
<evidence type="ECO:0000256" key="3">
    <source>
        <dbReference type="SAM" id="SignalP"/>
    </source>
</evidence>
<feature type="signal peptide" evidence="3">
    <location>
        <begin position="1"/>
        <end position="27"/>
    </location>
</feature>
<feature type="chain" id="PRO_5047209454" evidence="3">
    <location>
        <begin position="28"/>
        <end position="366"/>
    </location>
</feature>
<dbReference type="Gene3D" id="3.90.79.10">
    <property type="entry name" value="Nucleoside Triphosphate Pyrophosphohydrolase"/>
    <property type="match status" value="1"/>
</dbReference>
<accession>A0ABR7J2A7</accession>
<reference evidence="4 5" key="1">
    <citation type="submission" date="2020-08" db="EMBL/GenBank/DDBJ databases">
        <title>Description of novel Flavobacterium F-408 isolate.</title>
        <authorList>
            <person name="Saticioglu I.B."/>
            <person name="Duman M."/>
            <person name="Altun S."/>
        </authorList>
    </citation>
    <scope>NUCLEOTIDE SEQUENCE [LARGE SCALE GENOMIC DNA]</scope>
    <source>
        <strain evidence="4 5">F-408</strain>
    </source>
</reference>
<evidence type="ECO:0000256" key="1">
    <source>
        <dbReference type="ARBA" id="ARBA00001946"/>
    </source>
</evidence>
<protein>
    <submittedName>
        <fullName evidence="4">NUDIX hydrolase</fullName>
    </submittedName>
</protein>
<dbReference type="SUPFAM" id="SSF55811">
    <property type="entry name" value="Nudix"/>
    <property type="match status" value="1"/>
</dbReference>
<comment type="caution">
    <text evidence="4">The sequence shown here is derived from an EMBL/GenBank/DDBJ whole genome shotgun (WGS) entry which is preliminary data.</text>
</comment>
<dbReference type="InterPro" id="IPR015797">
    <property type="entry name" value="NUDIX_hydrolase-like_dom_sf"/>
</dbReference>
<dbReference type="PANTHER" id="PTHR43046">
    <property type="entry name" value="GDP-MANNOSE MANNOSYL HYDROLASE"/>
    <property type="match status" value="1"/>
</dbReference>
<keyword evidence="3" id="KW-0732">Signal</keyword>
<dbReference type="GO" id="GO:0016787">
    <property type="term" value="F:hydrolase activity"/>
    <property type="evidence" value="ECO:0007669"/>
    <property type="project" value="UniProtKB-KW"/>
</dbReference>
<dbReference type="Proteomes" id="UP000605990">
    <property type="component" value="Unassembled WGS sequence"/>
</dbReference>
<name>A0ABR7J2A7_9FLAO</name>
<dbReference type="PANTHER" id="PTHR43046:SF14">
    <property type="entry name" value="MUTT_NUDIX FAMILY PROTEIN"/>
    <property type="match status" value="1"/>
</dbReference>
<keyword evidence="5" id="KW-1185">Reference proteome</keyword>
<gene>
    <name evidence="4" type="ORF">H8R27_14890</name>
</gene>
<dbReference type="EMBL" id="JACRUN010000012">
    <property type="protein sequence ID" value="MBC5836175.1"/>
    <property type="molecule type" value="Genomic_DNA"/>
</dbReference>